<organism evidence="1 2">
    <name type="scientific">Streptomyces katrae</name>
    <dbReference type="NCBI Taxonomy" id="68223"/>
    <lineage>
        <taxon>Bacteria</taxon>
        <taxon>Bacillati</taxon>
        <taxon>Actinomycetota</taxon>
        <taxon>Actinomycetes</taxon>
        <taxon>Kitasatosporales</taxon>
        <taxon>Streptomycetaceae</taxon>
        <taxon>Streptomyces</taxon>
    </lineage>
</organism>
<accession>A0A0F4JS86</accession>
<evidence type="ECO:0000313" key="1">
    <source>
        <dbReference type="EMBL" id="KJY35816.1"/>
    </source>
</evidence>
<keyword evidence="2" id="KW-1185">Reference proteome</keyword>
<name>A0A0F4JS86_9ACTN</name>
<protein>
    <submittedName>
        <fullName evidence="1">Chemotaxis protein CheY</fullName>
    </submittedName>
</protein>
<dbReference type="EMBL" id="JZWV01000197">
    <property type="protein sequence ID" value="KJY35816.1"/>
    <property type="molecule type" value="Genomic_DNA"/>
</dbReference>
<dbReference type="AlphaFoldDB" id="A0A0F4JS86"/>
<reference evidence="1 2" key="1">
    <citation type="submission" date="2015-02" db="EMBL/GenBank/DDBJ databases">
        <authorList>
            <person name="Ju K.-S."/>
            <person name="Doroghazi J.R."/>
            <person name="Metcalf W."/>
        </authorList>
    </citation>
    <scope>NUCLEOTIDE SEQUENCE [LARGE SCALE GENOMIC DNA]</scope>
    <source>
        <strain evidence="1 2">NRRL ISP-5550</strain>
    </source>
</reference>
<evidence type="ECO:0000313" key="2">
    <source>
        <dbReference type="Proteomes" id="UP000033551"/>
    </source>
</evidence>
<dbReference type="Proteomes" id="UP000033551">
    <property type="component" value="Unassembled WGS sequence"/>
</dbReference>
<sequence length="27" mass="2807">MRATARVLVYSDDAGTREQVRLGAGGG</sequence>
<gene>
    <name evidence="1" type="ORF">VR44_09125</name>
</gene>
<feature type="non-terminal residue" evidence="1">
    <location>
        <position position="27"/>
    </location>
</feature>
<dbReference type="PATRIC" id="fig|68223.7.peg.5089"/>
<proteinExistence type="predicted"/>
<comment type="caution">
    <text evidence="1">The sequence shown here is derived from an EMBL/GenBank/DDBJ whole genome shotgun (WGS) entry which is preliminary data.</text>
</comment>